<evidence type="ECO:0000313" key="2">
    <source>
        <dbReference type="EMBL" id="MFC3226911.1"/>
    </source>
</evidence>
<name>A0ABV7KXR2_9PROT</name>
<proteinExistence type="predicted"/>
<organism evidence="2 3">
    <name type="scientific">Marinibaculum pumilum</name>
    <dbReference type="NCBI Taxonomy" id="1766165"/>
    <lineage>
        <taxon>Bacteria</taxon>
        <taxon>Pseudomonadati</taxon>
        <taxon>Pseudomonadota</taxon>
        <taxon>Alphaproteobacteria</taxon>
        <taxon>Rhodospirillales</taxon>
        <taxon>Rhodospirillaceae</taxon>
        <taxon>Marinibaculum</taxon>
    </lineage>
</organism>
<evidence type="ECO:0000313" key="3">
    <source>
        <dbReference type="Proteomes" id="UP001595528"/>
    </source>
</evidence>
<evidence type="ECO:0000256" key="1">
    <source>
        <dbReference type="SAM" id="Phobius"/>
    </source>
</evidence>
<protein>
    <submittedName>
        <fullName evidence="2">Uncharacterized protein</fullName>
    </submittedName>
</protein>
<keyword evidence="1" id="KW-1133">Transmembrane helix</keyword>
<comment type="caution">
    <text evidence="2">The sequence shown here is derived from an EMBL/GenBank/DDBJ whole genome shotgun (WGS) entry which is preliminary data.</text>
</comment>
<feature type="transmembrane region" description="Helical" evidence="1">
    <location>
        <begin position="40"/>
        <end position="62"/>
    </location>
</feature>
<dbReference type="RefSeq" id="WP_379899063.1">
    <property type="nucleotide sequence ID" value="NZ_JBHRTR010000018.1"/>
</dbReference>
<keyword evidence="3" id="KW-1185">Reference proteome</keyword>
<feature type="transmembrane region" description="Helical" evidence="1">
    <location>
        <begin position="7"/>
        <end position="28"/>
    </location>
</feature>
<gene>
    <name evidence="2" type="ORF">ACFOGJ_06705</name>
</gene>
<dbReference type="Proteomes" id="UP001595528">
    <property type="component" value="Unassembled WGS sequence"/>
</dbReference>
<accession>A0ABV7KXR2</accession>
<dbReference type="EMBL" id="JBHRTR010000018">
    <property type="protein sequence ID" value="MFC3226911.1"/>
    <property type="molecule type" value="Genomic_DNA"/>
</dbReference>
<reference evidence="3" key="1">
    <citation type="journal article" date="2019" name="Int. J. Syst. Evol. Microbiol.">
        <title>The Global Catalogue of Microorganisms (GCM) 10K type strain sequencing project: providing services to taxonomists for standard genome sequencing and annotation.</title>
        <authorList>
            <consortium name="The Broad Institute Genomics Platform"/>
            <consortium name="The Broad Institute Genome Sequencing Center for Infectious Disease"/>
            <person name="Wu L."/>
            <person name="Ma J."/>
        </authorList>
    </citation>
    <scope>NUCLEOTIDE SEQUENCE [LARGE SCALE GENOMIC DNA]</scope>
    <source>
        <strain evidence="3">KCTC 42964</strain>
    </source>
</reference>
<keyword evidence="1" id="KW-0812">Transmembrane</keyword>
<sequence length="215" mass="23997">MRIGIIATLAYGLVLVVAAVVLLLTGHAPDGGMPATALERLAWCGAMIGGGLAPPALAWLVAGIRLLGRLPALVPAVPKVEEANENAGLPLDAESARVEDRRDFFATLDRYRTSIYNQFIEVFQDTGLIESYRGFKFPDGLPMVDRPCIFLVEHFLHLEQKGEEVPERFNLSNEELQILKRMFDELVEHAKRTNSTFVLRRNDMRVYQMLGGEYP</sequence>
<keyword evidence="1" id="KW-0472">Membrane</keyword>